<dbReference type="InterPro" id="IPR004104">
    <property type="entry name" value="Gfo/Idh/MocA-like_OxRdtase_C"/>
</dbReference>
<name>A0A2M7E6E0_9BACT</name>
<evidence type="ECO:0000313" key="2">
    <source>
        <dbReference type="EMBL" id="PIV63312.1"/>
    </source>
</evidence>
<dbReference type="Pfam" id="PF02894">
    <property type="entry name" value="GFO_IDH_MocA_C"/>
    <property type="match status" value="1"/>
</dbReference>
<dbReference type="AlphaFoldDB" id="A0A2M7E6E0"/>
<evidence type="ECO:0000313" key="3">
    <source>
        <dbReference type="Proteomes" id="UP000228886"/>
    </source>
</evidence>
<feature type="domain" description="Gfo/Idh/MocA-like oxidoreductase C-terminal" evidence="1">
    <location>
        <begin position="102"/>
        <end position="149"/>
    </location>
</feature>
<dbReference type="Gene3D" id="3.30.360.10">
    <property type="entry name" value="Dihydrodipicolinate Reductase, domain 2"/>
    <property type="match status" value="1"/>
</dbReference>
<dbReference type="EMBL" id="PETL01000390">
    <property type="protein sequence ID" value="PIV63312.1"/>
    <property type="molecule type" value="Genomic_DNA"/>
</dbReference>
<accession>A0A2M7E6E0</accession>
<comment type="caution">
    <text evidence="2">The sequence shown here is derived from an EMBL/GenBank/DDBJ whole genome shotgun (WGS) entry which is preliminary data.</text>
</comment>
<dbReference type="Proteomes" id="UP000228886">
    <property type="component" value="Unassembled WGS sequence"/>
</dbReference>
<reference evidence="3" key="1">
    <citation type="submission" date="2017-09" db="EMBL/GenBank/DDBJ databases">
        <title>Depth-based differentiation of microbial function through sediment-hosted aquifers and enrichment of novel symbionts in the deep terrestrial subsurface.</title>
        <authorList>
            <person name="Probst A.J."/>
            <person name="Ladd B."/>
            <person name="Jarett J.K."/>
            <person name="Geller-Mcgrath D.E."/>
            <person name="Sieber C.M.K."/>
            <person name="Emerson J.B."/>
            <person name="Anantharaman K."/>
            <person name="Thomas B.C."/>
            <person name="Malmstrom R."/>
            <person name="Stieglmeier M."/>
            <person name="Klingl A."/>
            <person name="Woyke T."/>
            <person name="Ryan C.M."/>
            <person name="Banfield J.F."/>
        </authorList>
    </citation>
    <scope>NUCLEOTIDE SEQUENCE [LARGE SCALE GENOMIC DNA]</scope>
</reference>
<proteinExistence type="predicted"/>
<organism evidence="2 3">
    <name type="scientific">bacterium (Candidatus Ratteibacteria) CG01_land_8_20_14_3_00_40_19</name>
    <dbReference type="NCBI Taxonomy" id="2014290"/>
    <lineage>
        <taxon>Bacteria</taxon>
        <taxon>Candidatus Ratteibacteria</taxon>
    </lineage>
</organism>
<evidence type="ECO:0000259" key="1">
    <source>
        <dbReference type="Pfam" id="PF02894"/>
    </source>
</evidence>
<protein>
    <recommendedName>
        <fullName evidence="1">Gfo/Idh/MocA-like oxidoreductase C-terminal domain-containing protein</fullName>
    </recommendedName>
</protein>
<gene>
    <name evidence="2" type="ORF">COS11_08110</name>
</gene>
<sequence>MNEVEKIDGSGIFGYAITVAFKNGAVGVMNLNALQGPNFQMSEYFAASGYECWLEVKDMVSLNYYSHTKPMPEFNPEGRAQIFSWKPEFTEFLASKAEGMVGYKGELQNFARKILGKEELKADLFDGAKALQIAEAIWESAQSKKPVKIG</sequence>